<dbReference type="VEuPathDB" id="FungiDB:TRICI_003897"/>
<dbReference type="EMBL" id="SWFS01000291">
    <property type="protein sequence ID" value="KAA8911175.1"/>
    <property type="molecule type" value="Genomic_DNA"/>
</dbReference>
<comment type="caution">
    <text evidence="1">The sequence shown here is derived from an EMBL/GenBank/DDBJ whole genome shotgun (WGS) entry which is preliminary data.</text>
</comment>
<organism evidence="1 2">
    <name type="scientific">Trichomonascus ciferrii</name>
    <dbReference type="NCBI Taxonomy" id="44093"/>
    <lineage>
        <taxon>Eukaryota</taxon>
        <taxon>Fungi</taxon>
        <taxon>Dikarya</taxon>
        <taxon>Ascomycota</taxon>
        <taxon>Saccharomycotina</taxon>
        <taxon>Dipodascomycetes</taxon>
        <taxon>Dipodascales</taxon>
        <taxon>Trichomonascaceae</taxon>
        <taxon>Trichomonascus</taxon>
        <taxon>Trichomonascus ciferrii complex</taxon>
    </lineage>
</organism>
<sequence>MTFLSPLVHCSGRRILSIGRGFILARSIGTVGTSGKQALVNIHKELEPLRAYFNYLNDRSDDKGSALGDSAYVEKALPLESYLSRVYPKLLAYNSTHSRLDVLTALRREARDVDAGCLVMLLVSNWPKNSDTRIFVIDLLSRWIRSSNYDQVGLLFGKLSREAFSVNEVLMYCKEIKDYGYELRMDVSVRESLAVFFEEIAKQNSKRGFESKDVLIELILRAALREGKPLLAASICLKLRVGRLSCATLNSVITALSISHKEVEMYHLAALGNLLKKLPRGLITMSSTTKARFLTMGIKCSRGSFPTIANDCYEQLRKVPGDEIPMGVQYQLLRINIHHGMLDPAARMWDSMKEHYGNLMQHDRSVLIKLIFAFSGEKRYRAVVDQIVNNIPASWFGMEGLTEALLMYCARKKNYELAKEVYAAIKHPIRRTTLTYLLHLHVSLGDANGTEKILKEIKSRGEELKPEELARIVKSLSTIDMEKARLLAERFPIHTALKSFASIIDTAIQTRDFQTADKYLDRMSKHTTPKNLEINGLFTNLIIKRLCASNDMTTARQQWQKWLVANSLPQKEYQIKAFRTLLDEYIQQNTPQAASWVVDEMCALSLPKSQIKRFITQRAAFSNLTDTQKAEWLRLID</sequence>
<dbReference type="PANTHER" id="PTHR47939:SF1">
    <property type="entry name" value="OS04G0684500 PROTEIN"/>
    <property type="match status" value="1"/>
</dbReference>
<proteinExistence type="predicted"/>
<dbReference type="PANTHER" id="PTHR47939">
    <property type="entry name" value="MEMBRANE-ASSOCIATED SALT-INDUCIBLE PROTEIN-LIKE"/>
    <property type="match status" value="1"/>
</dbReference>
<evidence type="ECO:0000313" key="2">
    <source>
        <dbReference type="Proteomes" id="UP000761534"/>
    </source>
</evidence>
<dbReference type="OrthoDB" id="4064185at2759"/>
<dbReference type="AlphaFoldDB" id="A0A642V1U3"/>
<accession>A0A642V1U3</accession>
<protein>
    <submittedName>
        <fullName evidence="1">Uncharacterized protein</fullName>
    </submittedName>
</protein>
<evidence type="ECO:0000313" key="1">
    <source>
        <dbReference type="EMBL" id="KAA8911175.1"/>
    </source>
</evidence>
<dbReference type="InterPro" id="IPR050667">
    <property type="entry name" value="PPR-containing_protein"/>
</dbReference>
<dbReference type="Proteomes" id="UP000761534">
    <property type="component" value="Unassembled WGS sequence"/>
</dbReference>
<keyword evidence="2" id="KW-1185">Reference proteome</keyword>
<gene>
    <name evidence="1" type="ORF">TRICI_003897</name>
</gene>
<reference evidence="1" key="1">
    <citation type="journal article" date="2019" name="G3 (Bethesda)">
        <title>Genome Assemblies of Two Rare Opportunistic Yeast Pathogens: Diutina rugosa (syn. Candida rugosa) and Trichomonascus ciferrii (syn. Candida ciferrii).</title>
        <authorList>
            <person name="Mixao V."/>
            <person name="Saus E."/>
            <person name="Hansen A.P."/>
            <person name="Lass-Florl C."/>
            <person name="Gabaldon T."/>
        </authorList>
    </citation>
    <scope>NUCLEOTIDE SEQUENCE</scope>
    <source>
        <strain evidence="1">CBS 4856</strain>
    </source>
</reference>
<name>A0A642V1U3_9ASCO</name>